<dbReference type="PIRSF" id="PIRSF037221">
    <property type="entry name" value="DUF1517"/>
    <property type="match status" value="1"/>
</dbReference>
<keyword evidence="1" id="KW-0812">Transmembrane</keyword>
<evidence type="ECO:0000256" key="1">
    <source>
        <dbReference type="SAM" id="Phobius"/>
    </source>
</evidence>
<dbReference type="Proteomes" id="UP000010366">
    <property type="component" value="Chromosome"/>
</dbReference>
<keyword evidence="3" id="KW-1185">Reference proteome</keyword>
<dbReference type="OrthoDB" id="459043at2"/>
<dbReference type="HOGENOM" id="CLU_047333_0_1_3"/>
<feature type="transmembrane region" description="Helical" evidence="1">
    <location>
        <begin position="79"/>
        <end position="105"/>
    </location>
</feature>
<dbReference type="EMBL" id="CP003600">
    <property type="protein sequence ID" value="AFY94947.1"/>
    <property type="molecule type" value="Genomic_DNA"/>
</dbReference>
<dbReference type="STRING" id="1173020.Cha6605_3985"/>
<dbReference type="PANTHER" id="PTHR33975:SF2">
    <property type="entry name" value="MYELIN-ASSOCIATED OLIGODENDROCYTE BASIC PROTEIN"/>
    <property type="match status" value="1"/>
</dbReference>
<dbReference type="PATRIC" id="fig|1173020.3.peg.4564"/>
<sequence length="318" mass="34150">MIDKLRALLKPMVKTLVAVGLVLTLVFAQTGDAFAARSGGRIGGGSFRSPSRGYSSPGNSYPSRGGGGYYPGGGFSPFFFLPFIGGGGGSLLSLFVMIAIGGFLVNTFRRVAGGDNFEGDVYNPQVSIAQIQVGLLAEARNVQSKLDQLAETVNADTASGRMYLLQETSLELLRHPEYWTYGKTGVQQAKLDRAEAVFNQLSLNERGKFTTETLSNVNNQLRQAQTNATLNSTGELVTVEQEQERSEYIIVTLLVAATRPLQLPKINGQDDLRQALQTLGSLDGSALVAVEAIWTPQANGDALTTDDILAHYPDLKLV</sequence>
<proteinExistence type="predicted"/>
<gene>
    <name evidence="2" type="ORF">Cha6605_3985</name>
</gene>
<dbReference type="eggNOG" id="COG4371">
    <property type="taxonomic scope" value="Bacteria"/>
</dbReference>
<dbReference type="KEGG" id="cmp:Cha6605_3985"/>
<name>K9UIL1_CHAP6</name>
<organism evidence="2 3">
    <name type="scientific">Chamaesiphon minutus (strain ATCC 27169 / PCC 6605)</name>
    <dbReference type="NCBI Taxonomy" id="1173020"/>
    <lineage>
        <taxon>Bacteria</taxon>
        <taxon>Bacillati</taxon>
        <taxon>Cyanobacteriota</taxon>
        <taxon>Cyanophyceae</taxon>
        <taxon>Gomontiellales</taxon>
        <taxon>Chamaesiphonaceae</taxon>
        <taxon>Chamaesiphon</taxon>
    </lineage>
</organism>
<evidence type="ECO:0000313" key="2">
    <source>
        <dbReference type="EMBL" id="AFY94947.1"/>
    </source>
</evidence>
<dbReference type="PANTHER" id="PTHR33975">
    <property type="entry name" value="MYELIN-ASSOCIATED OLIGODENDROCYTE BASIC PROTEIN"/>
    <property type="match status" value="1"/>
</dbReference>
<evidence type="ECO:0000313" key="3">
    <source>
        <dbReference type="Proteomes" id="UP000010366"/>
    </source>
</evidence>
<dbReference type="InterPro" id="IPR053023">
    <property type="entry name" value="FLAP_modulator"/>
</dbReference>
<accession>K9UIL1</accession>
<dbReference type="AlphaFoldDB" id="K9UIL1"/>
<protein>
    <submittedName>
        <fullName evidence="2">Putative membrane protein</fullName>
    </submittedName>
</protein>
<reference evidence="2 3" key="1">
    <citation type="submission" date="2012-05" db="EMBL/GenBank/DDBJ databases">
        <title>Finished chromosome of genome of Chamaesiphon sp. PCC 6605.</title>
        <authorList>
            <consortium name="US DOE Joint Genome Institute"/>
            <person name="Gugger M."/>
            <person name="Coursin T."/>
            <person name="Rippka R."/>
            <person name="Tandeau De Marsac N."/>
            <person name="Huntemann M."/>
            <person name="Wei C.-L."/>
            <person name="Han J."/>
            <person name="Detter J.C."/>
            <person name="Han C."/>
            <person name="Tapia R."/>
            <person name="Chen A."/>
            <person name="Kyrpides N."/>
            <person name="Mavromatis K."/>
            <person name="Markowitz V."/>
            <person name="Szeto E."/>
            <person name="Ivanova N."/>
            <person name="Pagani I."/>
            <person name="Pati A."/>
            <person name="Goodwin L."/>
            <person name="Nordberg H.P."/>
            <person name="Cantor M.N."/>
            <person name="Hua S.X."/>
            <person name="Woyke T."/>
            <person name="Kerfeld C.A."/>
        </authorList>
    </citation>
    <scope>NUCLEOTIDE SEQUENCE [LARGE SCALE GENOMIC DNA]</scope>
    <source>
        <strain evidence="3">ATCC 27169 / PCC 6605</strain>
    </source>
</reference>
<keyword evidence="1" id="KW-0472">Membrane</keyword>
<dbReference type="InterPro" id="IPR010903">
    <property type="entry name" value="DUF1517"/>
</dbReference>
<keyword evidence="1" id="KW-1133">Transmembrane helix</keyword>
<dbReference type="Pfam" id="PF07466">
    <property type="entry name" value="DUF1517"/>
    <property type="match status" value="1"/>
</dbReference>